<dbReference type="InterPro" id="IPR006153">
    <property type="entry name" value="Cation/H_exchanger_TM"/>
</dbReference>
<protein>
    <recommendedName>
        <fullName evidence="9">Sodium/hydrogen exchanger</fullName>
    </recommendedName>
</protein>
<feature type="compositionally biased region" description="Polar residues" evidence="10">
    <location>
        <begin position="705"/>
        <end position="733"/>
    </location>
</feature>
<dbReference type="GO" id="GO:0005886">
    <property type="term" value="C:plasma membrane"/>
    <property type="evidence" value="ECO:0007669"/>
    <property type="project" value="TreeGrafter"/>
</dbReference>
<feature type="compositionally biased region" description="Polar residues" evidence="10">
    <location>
        <begin position="883"/>
        <end position="896"/>
    </location>
</feature>
<dbReference type="InterPro" id="IPR018422">
    <property type="entry name" value="Cation/H_exchanger_CPA1"/>
</dbReference>
<feature type="transmembrane region" description="Helical" evidence="11">
    <location>
        <begin position="116"/>
        <end position="134"/>
    </location>
</feature>
<feature type="compositionally biased region" description="Low complexity" evidence="10">
    <location>
        <begin position="654"/>
        <end position="664"/>
    </location>
</feature>
<feature type="transmembrane region" description="Helical" evidence="11">
    <location>
        <begin position="475"/>
        <end position="492"/>
    </location>
</feature>
<feature type="transmembrane region" description="Helical" evidence="11">
    <location>
        <begin position="252"/>
        <end position="271"/>
    </location>
</feature>
<dbReference type="EMBL" id="JAHLQT010022185">
    <property type="protein sequence ID" value="KAG7166793.1"/>
    <property type="molecule type" value="Genomic_DNA"/>
</dbReference>
<evidence type="ECO:0000256" key="8">
    <source>
        <dbReference type="ARBA" id="ARBA00023201"/>
    </source>
</evidence>
<feature type="transmembrane region" description="Helical" evidence="11">
    <location>
        <begin position="218"/>
        <end position="243"/>
    </location>
</feature>
<feature type="compositionally biased region" description="Polar residues" evidence="10">
    <location>
        <begin position="984"/>
        <end position="994"/>
    </location>
</feature>
<feature type="transmembrane region" description="Helical" evidence="11">
    <location>
        <begin position="85"/>
        <end position="104"/>
    </location>
</feature>
<evidence type="ECO:0000256" key="9">
    <source>
        <dbReference type="RuleBase" id="RU003722"/>
    </source>
</evidence>
<comment type="subcellular location">
    <subcellularLocation>
        <location evidence="1">Membrane</location>
        <topology evidence="1">Multi-pass membrane protein</topology>
    </subcellularLocation>
</comment>
<feature type="transmembrane region" description="Helical" evidence="11">
    <location>
        <begin position="411"/>
        <end position="434"/>
    </location>
</feature>
<name>A0A8J5MWT3_HOMAM</name>
<dbReference type="AlphaFoldDB" id="A0A8J5MWT3"/>
<keyword evidence="2 9" id="KW-0813">Transport</keyword>
<proteinExistence type="inferred from homology"/>
<evidence type="ECO:0000256" key="1">
    <source>
        <dbReference type="ARBA" id="ARBA00004141"/>
    </source>
</evidence>
<evidence type="ECO:0000256" key="7">
    <source>
        <dbReference type="ARBA" id="ARBA00023136"/>
    </source>
</evidence>
<feature type="transmembrane region" description="Helical" evidence="11">
    <location>
        <begin position="345"/>
        <end position="366"/>
    </location>
</feature>
<feature type="transmembrane region" description="Helical" evidence="11">
    <location>
        <begin position="20"/>
        <end position="42"/>
    </location>
</feature>
<feature type="compositionally biased region" description="Basic and acidic residues" evidence="10">
    <location>
        <begin position="950"/>
        <end position="961"/>
    </location>
</feature>
<dbReference type="GO" id="GO:0015385">
    <property type="term" value="F:sodium:proton antiporter activity"/>
    <property type="evidence" value="ECO:0007669"/>
    <property type="project" value="InterPro"/>
</dbReference>
<reference evidence="13" key="1">
    <citation type="journal article" date="2021" name="Sci. Adv.">
        <title>The American lobster genome reveals insights on longevity, neural, and immune adaptations.</title>
        <authorList>
            <person name="Polinski J.M."/>
            <person name="Zimin A.V."/>
            <person name="Clark K.F."/>
            <person name="Kohn A.B."/>
            <person name="Sadowski N."/>
            <person name="Timp W."/>
            <person name="Ptitsyn A."/>
            <person name="Khanna P."/>
            <person name="Romanova D.Y."/>
            <person name="Williams P."/>
            <person name="Greenwood S.J."/>
            <person name="Moroz L.L."/>
            <person name="Walt D.R."/>
            <person name="Bodnar A.G."/>
        </authorList>
    </citation>
    <scope>NUCLEOTIDE SEQUENCE</scope>
    <source>
        <strain evidence="13">GMGI-L3</strain>
    </source>
</reference>
<evidence type="ECO:0000256" key="2">
    <source>
        <dbReference type="ARBA" id="ARBA00022448"/>
    </source>
</evidence>
<comment type="caution">
    <text evidence="13">The sequence shown here is derived from an EMBL/GenBank/DDBJ whole genome shotgun (WGS) entry which is preliminary data.</text>
</comment>
<feature type="transmembrane region" description="Helical" evidence="11">
    <location>
        <begin position="186"/>
        <end position="206"/>
    </location>
</feature>
<evidence type="ECO:0000256" key="3">
    <source>
        <dbReference type="ARBA" id="ARBA00022692"/>
    </source>
</evidence>
<feature type="region of interest" description="Disordered" evidence="10">
    <location>
        <begin position="705"/>
        <end position="752"/>
    </location>
</feature>
<dbReference type="PRINTS" id="PR01084">
    <property type="entry name" value="NAHEXCHNGR"/>
</dbReference>
<dbReference type="NCBIfam" id="TIGR00840">
    <property type="entry name" value="b_cpa1"/>
    <property type="match status" value="1"/>
</dbReference>
<dbReference type="PANTHER" id="PTHR10110:SF126">
    <property type="entry name" value="NA(+)_H(+) EXCHANGER PROTEIN 7"/>
    <property type="match status" value="1"/>
</dbReference>
<keyword evidence="8 9" id="KW-0739">Sodium transport</keyword>
<accession>A0A8J5MWT3</accession>
<dbReference type="Gene3D" id="6.10.140.1330">
    <property type="match status" value="1"/>
</dbReference>
<dbReference type="Proteomes" id="UP000747542">
    <property type="component" value="Unassembled WGS sequence"/>
</dbReference>
<feature type="transmembrane region" description="Helical" evidence="11">
    <location>
        <begin position="291"/>
        <end position="316"/>
    </location>
</feature>
<evidence type="ECO:0000256" key="11">
    <source>
        <dbReference type="SAM" id="Phobius"/>
    </source>
</evidence>
<feature type="region of interest" description="Disordered" evidence="10">
    <location>
        <begin position="646"/>
        <end position="670"/>
    </location>
</feature>
<keyword evidence="4 11" id="KW-1133">Transmembrane helix</keyword>
<feature type="transmembrane region" description="Helical" evidence="11">
    <location>
        <begin position="378"/>
        <end position="399"/>
    </location>
</feature>
<keyword evidence="14" id="KW-1185">Reference proteome</keyword>
<evidence type="ECO:0000256" key="4">
    <source>
        <dbReference type="ARBA" id="ARBA00022989"/>
    </source>
</evidence>
<dbReference type="InterPro" id="IPR004709">
    <property type="entry name" value="NaH_exchanger"/>
</dbReference>
<keyword evidence="7 11" id="KW-0472">Membrane</keyword>
<keyword evidence="9" id="KW-0050">Antiport</keyword>
<evidence type="ECO:0000256" key="5">
    <source>
        <dbReference type="ARBA" id="ARBA00023053"/>
    </source>
</evidence>
<comment type="similarity">
    <text evidence="9">Belongs to the monovalent cation:proton antiporter 1 (CPA1) transporter (TC 2.A.36) family.</text>
</comment>
<dbReference type="GO" id="GO:0015386">
    <property type="term" value="F:potassium:proton antiporter activity"/>
    <property type="evidence" value="ECO:0007669"/>
    <property type="project" value="TreeGrafter"/>
</dbReference>
<feature type="region of interest" description="Disordered" evidence="10">
    <location>
        <begin position="879"/>
        <end position="1001"/>
    </location>
</feature>
<evidence type="ECO:0000256" key="10">
    <source>
        <dbReference type="SAM" id="MobiDB-lite"/>
    </source>
</evidence>
<dbReference type="GO" id="GO:0051453">
    <property type="term" value="P:regulation of intracellular pH"/>
    <property type="evidence" value="ECO:0007669"/>
    <property type="project" value="TreeGrafter"/>
</dbReference>
<evidence type="ECO:0000313" key="13">
    <source>
        <dbReference type="EMBL" id="KAG7166793.1"/>
    </source>
</evidence>
<evidence type="ECO:0000259" key="12">
    <source>
        <dbReference type="Pfam" id="PF00999"/>
    </source>
</evidence>
<keyword evidence="5" id="KW-0915">Sodium</keyword>
<evidence type="ECO:0000256" key="6">
    <source>
        <dbReference type="ARBA" id="ARBA00023065"/>
    </source>
</evidence>
<dbReference type="GO" id="GO:0098719">
    <property type="term" value="P:sodium ion import across plasma membrane"/>
    <property type="evidence" value="ECO:0007669"/>
    <property type="project" value="TreeGrafter"/>
</dbReference>
<keyword evidence="3 9" id="KW-0812">Transmembrane</keyword>
<feature type="domain" description="Cation/H+ exchanger transmembrane" evidence="12">
    <location>
        <begin position="100"/>
        <end position="491"/>
    </location>
</feature>
<organism evidence="13 14">
    <name type="scientific">Homarus americanus</name>
    <name type="common">American lobster</name>
    <dbReference type="NCBI Taxonomy" id="6706"/>
    <lineage>
        <taxon>Eukaryota</taxon>
        <taxon>Metazoa</taxon>
        <taxon>Ecdysozoa</taxon>
        <taxon>Arthropoda</taxon>
        <taxon>Crustacea</taxon>
        <taxon>Multicrustacea</taxon>
        <taxon>Malacostraca</taxon>
        <taxon>Eumalacostraca</taxon>
        <taxon>Eucarida</taxon>
        <taxon>Decapoda</taxon>
        <taxon>Pleocyemata</taxon>
        <taxon>Astacidea</taxon>
        <taxon>Nephropoidea</taxon>
        <taxon>Nephropidae</taxon>
        <taxon>Homarus</taxon>
    </lineage>
</organism>
<gene>
    <name evidence="13" type="primary">Slc9a2-L1</name>
    <name evidence="13" type="ORF">Hamer_G010457</name>
</gene>
<keyword evidence="6 9" id="KW-0406">Ion transport</keyword>
<dbReference type="Pfam" id="PF00999">
    <property type="entry name" value="Na_H_Exchanger"/>
    <property type="match status" value="1"/>
</dbReference>
<evidence type="ECO:0000313" key="14">
    <source>
        <dbReference type="Proteomes" id="UP000747542"/>
    </source>
</evidence>
<dbReference type="PANTHER" id="PTHR10110">
    <property type="entry name" value="SODIUM/HYDROGEN EXCHANGER"/>
    <property type="match status" value="1"/>
</dbReference>
<sequence>MSPAFTFVAQDNELASTRTVLVWVSVYSVLVLLVLGESLTAAKDNYGGDSDNTSDSTEATGKNSCHTVHHQEGIHLVSIRWQEVGVYYTITAFVIIAGFTKLAFHHLHWLSHRVPESCLLVVLGIILGVIFYFFTQDEVTENVCHTRIELPHFTSDKFFFVLLPPIVLESAYSLHDRSFFDNLGTVLVFAIVGTMFNIFAIGPSLYGLRAAGAMGDITFSFTEILVFSSLISAVDPVAVLAIFQELGVNKDLYFLIFGESLLNDGVTVVVYNTMQAFMSMTRVTLDQYALAIAAFLIVVCGGIAIGIIFGCLTALVTKSTTDVRVVEPLALLGLAYLSYLTAELFHFSGIISLIVCGLLQAHYAFANISQKSYTCVKYFTKMASATSDTVIFMFLGMVLVSDEHEWHTGFVLWSVTLCFIYRFIGVFVLTFLMNNYRVKKIGLEEQFIAAYGGLRGAVAFSLVNMLDKSLAPRRIFVTTTLIVILFTIFIQIQKHKSGKRNLSEEINTTTMDHIMAGVEEILGQHGDFYLRELMVYYNDKYLKKWFLRPSCESKLQRLFEKIAISEHYAHLYGPVALIEDKVTPLCPSVKRERKIRPSSFSMSHKDEILIEPRLNLEDEDGDVEIIPGFVHDGSVELRKKRGSILPTRRSRVASSSSEESTSHQQSHDAQVLRKAFRNNPYNKQTLQLHQHVQDRRALRWALKKSNTTADVNRQSQAGNKGQSSTRSSQSRNGVSGIGTTRREPTSLTGTTHNILRGEVCEVTAEITTVAPDAEAESVQHLLPHINSSLHYKYNPNLVGEEDQELAEHLHRRHLNARRMTRLARSAREAPSARPPAYNSRATYHATHPMTDKNPEFVAPENTMDLPEGVVELMERHNTRRRTMSVTSPRTLQSCFSSPEPGHMSASPHILRSLQEAVEPTSSLPDVRCHDTLPSTAEPSPMGSPSAFSDPVRHVLAEKLDTKTPTSLNEGSKDGEDVPLVRCSPSDSSAQSAHTQHTDESV</sequence>